<keyword evidence="7 13" id="KW-0479">Metal-binding</keyword>
<dbReference type="GO" id="GO:0020037">
    <property type="term" value="F:heme binding"/>
    <property type="evidence" value="ECO:0007669"/>
    <property type="project" value="InterPro"/>
</dbReference>
<keyword evidence="12" id="KW-0472">Membrane</keyword>
<evidence type="ECO:0000256" key="9">
    <source>
        <dbReference type="ARBA" id="ARBA00023002"/>
    </source>
</evidence>
<evidence type="ECO:0000256" key="4">
    <source>
        <dbReference type="ARBA" id="ARBA00010617"/>
    </source>
</evidence>
<dbReference type="GO" id="GO:0016705">
    <property type="term" value="F:oxidoreductase activity, acting on paired donors, with incorporation or reduction of molecular oxygen"/>
    <property type="evidence" value="ECO:0007669"/>
    <property type="project" value="InterPro"/>
</dbReference>
<evidence type="ECO:0000256" key="6">
    <source>
        <dbReference type="ARBA" id="ARBA00022692"/>
    </source>
</evidence>
<evidence type="ECO:0000256" key="10">
    <source>
        <dbReference type="ARBA" id="ARBA00023004"/>
    </source>
</evidence>
<dbReference type="InterPro" id="IPR036396">
    <property type="entry name" value="Cyt_P450_sf"/>
</dbReference>
<keyword evidence="10 13" id="KW-0408">Iron</keyword>
<dbReference type="InterPro" id="IPR050364">
    <property type="entry name" value="Cytochrome_P450_fung"/>
</dbReference>
<dbReference type="Proteomes" id="UP000076727">
    <property type="component" value="Unassembled WGS sequence"/>
</dbReference>
<evidence type="ECO:0000256" key="5">
    <source>
        <dbReference type="ARBA" id="ARBA00022617"/>
    </source>
</evidence>
<dbReference type="OrthoDB" id="1055148at2759"/>
<evidence type="ECO:0000256" key="11">
    <source>
        <dbReference type="ARBA" id="ARBA00023033"/>
    </source>
</evidence>
<evidence type="ECO:0000256" key="8">
    <source>
        <dbReference type="ARBA" id="ARBA00022989"/>
    </source>
</evidence>
<proteinExistence type="inferred from homology"/>
<keyword evidence="5 13" id="KW-0349">Heme</keyword>
<protein>
    <submittedName>
        <fullName evidence="14">Cytochrome P450</fullName>
    </submittedName>
</protein>
<comment type="cofactor">
    <cofactor evidence="1 13">
        <name>heme</name>
        <dbReference type="ChEBI" id="CHEBI:30413"/>
    </cofactor>
</comment>
<evidence type="ECO:0000256" key="2">
    <source>
        <dbReference type="ARBA" id="ARBA00004370"/>
    </source>
</evidence>
<evidence type="ECO:0000256" key="12">
    <source>
        <dbReference type="ARBA" id="ARBA00023136"/>
    </source>
</evidence>
<dbReference type="InterPro" id="IPR001128">
    <property type="entry name" value="Cyt_P450"/>
</dbReference>
<dbReference type="PRINTS" id="PR00463">
    <property type="entry name" value="EP450I"/>
</dbReference>
<keyword evidence="15" id="KW-1185">Reference proteome</keyword>
<dbReference type="Gene3D" id="1.10.630.10">
    <property type="entry name" value="Cytochrome P450"/>
    <property type="match status" value="1"/>
</dbReference>
<keyword evidence="6" id="KW-0812">Transmembrane</keyword>
<dbReference type="GO" id="GO:0005506">
    <property type="term" value="F:iron ion binding"/>
    <property type="evidence" value="ECO:0007669"/>
    <property type="project" value="InterPro"/>
</dbReference>
<reference evidence="14 15" key="1">
    <citation type="journal article" date="2016" name="Mol. Biol. Evol.">
        <title>Comparative Genomics of Early-Diverging Mushroom-Forming Fungi Provides Insights into the Origins of Lignocellulose Decay Capabilities.</title>
        <authorList>
            <person name="Nagy L.G."/>
            <person name="Riley R."/>
            <person name="Tritt A."/>
            <person name="Adam C."/>
            <person name="Daum C."/>
            <person name="Floudas D."/>
            <person name="Sun H."/>
            <person name="Yadav J.S."/>
            <person name="Pangilinan J."/>
            <person name="Larsson K.H."/>
            <person name="Matsuura K."/>
            <person name="Barry K."/>
            <person name="Labutti K."/>
            <person name="Kuo R."/>
            <person name="Ohm R.A."/>
            <person name="Bhattacharya S.S."/>
            <person name="Shirouzu T."/>
            <person name="Yoshinaga Y."/>
            <person name="Martin F.M."/>
            <person name="Grigoriev I.V."/>
            <person name="Hibbett D.S."/>
        </authorList>
    </citation>
    <scope>NUCLEOTIDE SEQUENCE [LARGE SCALE GENOMIC DNA]</scope>
    <source>
        <strain evidence="14 15">L-15889</strain>
    </source>
</reference>
<dbReference type="STRING" id="1314783.A0A165LQ78"/>
<dbReference type="SUPFAM" id="SSF48264">
    <property type="entry name" value="Cytochrome P450"/>
    <property type="match status" value="1"/>
</dbReference>
<evidence type="ECO:0000313" key="14">
    <source>
        <dbReference type="EMBL" id="KZT64715.1"/>
    </source>
</evidence>
<sequence>MSSQVFDTPLLFSAALVIVVVGIRNLAHHLLIFVGFAPHKVKLPGPRPTPLVGNLIDLRKGHARVLGEWAQKYGPMMRIVIGVREAVVLNTYSAVHKTFVSQGAAFQGRPEFHLWHGIFAQALDEGAPPTIGTSPYSDRVAMYRKQLTAQTATVRDRRYNHFAARRLYRLVSLLGRDHMKGPRDLGFYLWTTASGLSADMLFGEHLDETLTRHVAEVEILVFRQRTLGQPLYDVIPLLTALHDAARHAATLLRTLGMGTWLDELDVAEANAERLRKQEVCYCTQLAAELHERIRAGDTTPSQLGDLIRAMGNKLTPHDEVRLTTTLIGSGMGVGTVLTWLLSRLAAEPDLQEKAHMAIREVYGDEMPDPLETDRVEYIKALGLEAGRYFTTARLGFPRETTEDVDIEGVVIPAGTIVMHNSFWVNRDESRYDNVDSFVPERWMEGRYGNSSQTTERIGVPHLNHGAGRRYCLGIPYVNKMLYGSLILVLHFFDLDRAPLDEEGLAEVFPDFRSAEESSWRMDPIADQISECDAQALPKASGVRLRPRDRGALQWWISEGHVHLDQFDRPDESITAAGEAEG</sequence>
<dbReference type="InterPro" id="IPR002401">
    <property type="entry name" value="Cyt_P450_E_grp-I"/>
</dbReference>
<evidence type="ECO:0000256" key="13">
    <source>
        <dbReference type="PIRSR" id="PIRSR602401-1"/>
    </source>
</evidence>
<gene>
    <name evidence="14" type="ORF">DAEQUDRAFT_814775</name>
</gene>
<comment type="subcellular location">
    <subcellularLocation>
        <location evidence="2">Membrane</location>
    </subcellularLocation>
</comment>
<comment type="similarity">
    <text evidence="4">Belongs to the cytochrome P450 family.</text>
</comment>
<keyword evidence="11" id="KW-0503">Monooxygenase</keyword>
<dbReference type="AlphaFoldDB" id="A0A165LQ78"/>
<accession>A0A165LQ78</accession>
<dbReference type="PANTHER" id="PTHR46300">
    <property type="entry name" value="P450, PUTATIVE (EUROFUNG)-RELATED-RELATED"/>
    <property type="match status" value="1"/>
</dbReference>
<evidence type="ECO:0000256" key="7">
    <source>
        <dbReference type="ARBA" id="ARBA00022723"/>
    </source>
</evidence>
<organism evidence="14 15">
    <name type="scientific">Daedalea quercina L-15889</name>
    <dbReference type="NCBI Taxonomy" id="1314783"/>
    <lineage>
        <taxon>Eukaryota</taxon>
        <taxon>Fungi</taxon>
        <taxon>Dikarya</taxon>
        <taxon>Basidiomycota</taxon>
        <taxon>Agaricomycotina</taxon>
        <taxon>Agaricomycetes</taxon>
        <taxon>Polyporales</taxon>
        <taxon>Fomitopsis</taxon>
    </lineage>
</organism>
<name>A0A165LQ78_9APHY</name>
<keyword evidence="8" id="KW-1133">Transmembrane helix</keyword>
<evidence type="ECO:0000256" key="1">
    <source>
        <dbReference type="ARBA" id="ARBA00001971"/>
    </source>
</evidence>
<comment type="pathway">
    <text evidence="3">Secondary metabolite biosynthesis.</text>
</comment>
<keyword evidence="9" id="KW-0560">Oxidoreductase</keyword>
<evidence type="ECO:0000313" key="15">
    <source>
        <dbReference type="Proteomes" id="UP000076727"/>
    </source>
</evidence>
<dbReference type="EMBL" id="KV429120">
    <property type="protein sequence ID" value="KZT64715.1"/>
    <property type="molecule type" value="Genomic_DNA"/>
</dbReference>
<dbReference type="GO" id="GO:0004497">
    <property type="term" value="F:monooxygenase activity"/>
    <property type="evidence" value="ECO:0007669"/>
    <property type="project" value="UniProtKB-KW"/>
</dbReference>
<dbReference type="GO" id="GO:0016020">
    <property type="term" value="C:membrane"/>
    <property type="evidence" value="ECO:0007669"/>
    <property type="project" value="UniProtKB-SubCell"/>
</dbReference>
<feature type="binding site" description="axial binding residue" evidence="13">
    <location>
        <position position="471"/>
    </location>
    <ligand>
        <name>heme</name>
        <dbReference type="ChEBI" id="CHEBI:30413"/>
    </ligand>
    <ligandPart>
        <name>Fe</name>
        <dbReference type="ChEBI" id="CHEBI:18248"/>
    </ligandPart>
</feature>
<evidence type="ECO:0000256" key="3">
    <source>
        <dbReference type="ARBA" id="ARBA00005179"/>
    </source>
</evidence>
<dbReference type="Pfam" id="PF00067">
    <property type="entry name" value="p450"/>
    <property type="match status" value="2"/>
</dbReference>